<sequence length="139" mass="16228">LYDHYLPEINADPNDIIGPTKKNSEEDNSNDDSIDDLEEDKEEKIRPNWIFLSEIDPNSHINISFDLGSRDIDINYNWASVSRQRYPNFEGADNFIQYSCDNTTVSENETDITINRKTLNEKQKLVFEQIESHYHVTLS</sequence>
<protein>
    <submittedName>
        <fullName evidence="1">32060_t:CDS:1</fullName>
    </submittedName>
</protein>
<accession>A0ACA9RWT9</accession>
<proteinExistence type="predicted"/>
<dbReference type="EMBL" id="CAJVQC010076537">
    <property type="protein sequence ID" value="CAG8814778.1"/>
    <property type="molecule type" value="Genomic_DNA"/>
</dbReference>
<evidence type="ECO:0000313" key="2">
    <source>
        <dbReference type="Proteomes" id="UP000789920"/>
    </source>
</evidence>
<feature type="non-terminal residue" evidence="1">
    <location>
        <position position="139"/>
    </location>
</feature>
<keyword evidence="2" id="KW-1185">Reference proteome</keyword>
<comment type="caution">
    <text evidence="1">The sequence shown here is derived from an EMBL/GenBank/DDBJ whole genome shotgun (WGS) entry which is preliminary data.</text>
</comment>
<organism evidence="1 2">
    <name type="scientific">Racocetra persica</name>
    <dbReference type="NCBI Taxonomy" id="160502"/>
    <lineage>
        <taxon>Eukaryota</taxon>
        <taxon>Fungi</taxon>
        <taxon>Fungi incertae sedis</taxon>
        <taxon>Mucoromycota</taxon>
        <taxon>Glomeromycotina</taxon>
        <taxon>Glomeromycetes</taxon>
        <taxon>Diversisporales</taxon>
        <taxon>Gigasporaceae</taxon>
        <taxon>Racocetra</taxon>
    </lineage>
</organism>
<reference evidence="1" key="1">
    <citation type="submission" date="2021-06" db="EMBL/GenBank/DDBJ databases">
        <authorList>
            <person name="Kallberg Y."/>
            <person name="Tangrot J."/>
            <person name="Rosling A."/>
        </authorList>
    </citation>
    <scope>NUCLEOTIDE SEQUENCE</scope>
    <source>
        <strain evidence="1">MA461A</strain>
    </source>
</reference>
<feature type="non-terminal residue" evidence="1">
    <location>
        <position position="1"/>
    </location>
</feature>
<dbReference type="Proteomes" id="UP000789920">
    <property type="component" value="Unassembled WGS sequence"/>
</dbReference>
<gene>
    <name evidence="1" type="ORF">RPERSI_LOCUS24072</name>
</gene>
<name>A0ACA9RWT9_9GLOM</name>
<evidence type="ECO:0000313" key="1">
    <source>
        <dbReference type="EMBL" id="CAG8814778.1"/>
    </source>
</evidence>